<reference evidence="2 3" key="2">
    <citation type="journal article" date="2021" name="Genomics">
        <title>High-quality reference genome for Clonorchis sinensis.</title>
        <authorList>
            <person name="Young N.D."/>
            <person name="Stroehlein A.J."/>
            <person name="Kinkar L."/>
            <person name="Wang T."/>
            <person name="Sohn W.M."/>
            <person name="Chang B.C.H."/>
            <person name="Kaur P."/>
            <person name="Weisz D."/>
            <person name="Dudchenko O."/>
            <person name="Aiden E.L."/>
            <person name="Korhonen P.K."/>
            <person name="Gasser R.B."/>
        </authorList>
    </citation>
    <scope>NUCLEOTIDE SEQUENCE [LARGE SCALE GENOMIC DNA]</scope>
    <source>
        <strain evidence="2">Cs-k2</strain>
    </source>
</reference>
<evidence type="ECO:0000313" key="2">
    <source>
        <dbReference type="EMBL" id="KAG5442169.1"/>
    </source>
</evidence>
<evidence type="ECO:0000313" key="3">
    <source>
        <dbReference type="Proteomes" id="UP000286415"/>
    </source>
</evidence>
<gene>
    <name evidence="2" type="ORF">CSKR_104465</name>
</gene>
<name>A0A3R7H0Q6_CLOSI</name>
<evidence type="ECO:0000256" key="1">
    <source>
        <dbReference type="SAM" id="MobiDB-lite"/>
    </source>
</evidence>
<reference evidence="2 3" key="1">
    <citation type="journal article" date="2018" name="Biotechnol. Adv.">
        <title>Improved genomic resources and new bioinformatic workflow for the carcinogenic parasite Clonorchis sinensis: Biotechnological implications.</title>
        <authorList>
            <person name="Wang D."/>
            <person name="Korhonen P.K."/>
            <person name="Gasser R.B."/>
            <person name="Young N.D."/>
        </authorList>
    </citation>
    <scope>NUCLEOTIDE SEQUENCE [LARGE SCALE GENOMIC DNA]</scope>
    <source>
        <strain evidence="2">Cs-k2</strain>
    </source>
</reference>
<proteinExistence type="predicted"/>
<feature type="compositionally biased region" description="Polar residues" evidence="1">
    <location>
        <begin position="193"/>
        <end position="205"/>
    </location>
</feature>
<sequence length="220" mass="24295">MSHKISFLRHIHLLEAPREVIHNSSTKEVSSYLCILDVARTVTIAAVKSYCKTGWAGIPNSCLLDEPIEVVDKASYLDSCIGPDGQAKYYASIQIGKTRAAMMKLHHLWRRCDIILSVKGPVHNATVRCILLYGSKTWSLPVEDVRSSVFEDRCLRSILPVGTLDHAPCASQLTFCSPTMGRVEASQGKPMTWQRSTKASTSKNSRAGHIHLPGWGHING</sequence>
<comment type="caution">
    <text evidence="2">The sequence shown here is derived from an EMBL/GenBank/DDBJ whole genome shotgun (WGS) entry which is preliminary data.</text>
</comment>
<dbReference type="AlphaFoldDB" id="A0A3R7H0Q6"/>
<dbReference type="Proteomes" id="UP000286415">
    <property type="component" value="Unassembled WGS sequence"/>
</dbReference>
<organism evidence="2 3">
    <name type="scientific">Clonorchis sinensis</name>
    <name type="common">Chinese liver fluke</name>
    <dbReference type="NCBI Taxonomy" id="79923"/>
    <lineage>
        <taxon>Eukaryota</taxon>
        <taxon>Metazoa</taxon>
        <taxon>Spiralia</taxon>
        <taxon>Lophotrochozoa</taxon>
        <taxon>Platyhelminthes</taxon>
        <taxon>Trematoda</taxon>
        <taxon>Digenea</taxon>
        <taxon>Opisthorchiida</taxon>
        <taxon>Opisthorchiata</taxon>
        <taxon>Opisthorchiidae</taxon>
        <taxon>Clonorchis</taxon>
    </lineage>
</organism>
<feature type="region of interest" description="Disordered" evidence="1">
    <location>
        <begin position="186"/>
        <end position="220"/>
    </location>
</feature>
<keyword evidence="3" id="KW-1185">Reference proteome</keyword>
<protein>
    <submittedName>
        <fullName evidence="2">Uncharacterized protein</fullName>
    </submittedName>
</protein>
<dbReference type="EMBL" id="NIRI02000076">
    <property type="protein sequence ID" value="KAG5442169.1"/>
    <property type="molecule type" value="Genomic_DNA"/>
</dbReference>
<accession>A0A3R7H0Q6</accession>
<dbReference type="InParanoid" id="A0A3R7H0Q6"/>